<evidence type="ECO:0000256" key="2">
    <source>
        <dbReference type="SAM" id="Phobius"/>
    </source>
</evidence>
<feature type="transmembrane region" description="Helical" evidence="2">
    <location>
        <begin position="107"/>
        <end position="129"/>
    </location>
</feature>
<protein>
    <submittedName>
        <fullName evidence="5">Tim44 domain-containing protein</fullName>
    </submittedName>
</protein>
<evidence type="ECO:0000313" key="5">
    <source>
        <dbReference type="EMBL" id="MBE7941003.1"/>
    </source>
</evidence>
<dbReference type="SUPFAM" id="SSF54427">
    <property type="entry name" value="NTF2-like"/>
    <property type="match status" value="1"/>
</dbReference>
<dbReference type="SMART" id="SM00978">
    <property type="entry name" value="Tim44"/>
    <property type="match status" value="1"/>
</dbReference>
<keyword evidence="2" id="KW-0812">Transmembrane</keyword>
<evidence type="ECO:0000313" key="6">
    <source>
        <dbReference type="Proteomes" id="UP000715965"/>
    </source>
</evidence>
<feature type="signal peptide" evidence="3">
    <location>
        <begin position="1"/>
        <end position="24"/>
    </location>
</feature>
<evidence type="ECO:0000259" key="4">
    <source>
        <dbReference type="SMART" id="SM00978"/>
    </source>
</evidence>
<dbReference type="PANTHER" id="PTHR41542:SF1">
    <property type="entry name" value="BLL5807 PROTEIN"/>
    <property type="match status" value="1"/>
</dbReference>
<gene>
    <name evidence="5" type="ORF">IM725_10515</name>
</gene>
<keyword evidence="6" id="KW-1185">Reference proteome</keyword>
<reference evidence="5 6" key="1">
    <citation type="submission" date="2020-10" db="EMBL/GenBank/DDBJ databases">
        <title>Draft genome of Ramlibacter aquaticus LMG 30558.</title>
        <authorList>
            <person name="Props R."/>
        </authorList>
    </citation>
    <scope>NUCLEOTIDE SEQUENCE [LARGE SCALE GENOMIC DNA]</scope>
    <source>
        <strain evidence="5 6">LMG 30558</strain>
    </source>
</reference>
<comment type="caution">
    <text evidence="5">The sequence shown here is derived from an EMBL/GenBank/DDBJ whole genome shotgun (WGS) entry which is preliminary data.</text>
</comment>
<proteinExistence type="predicted"/>
<dbReference type="PANTHER" id="PTHR41542">
    <property type="entry name" value="BLL5807 PROTEIN"/>
    <property type="match status" value="1"/>
</dbReference>
<dbReference type="InterPro" id="IPR032710">
    <property type="entry name" value="NTF2-like_dom_sf"/>
</dbReference>
<dbReference type="EMBL" id="JADDOJ010000036">
    <property type="protein sequence ID" value="MBE7941003.1"/>
    <property type="molecule type" value="Genomic_DNA"/>
</dbReference>
<keyword evidence="2" id="KW-1133">Transmembrane helix</keyword>
<dbReference type="Gene3D" id="3.10.450.240">
    <property type="match status" value="1"/>
</dbReference>
<sequence>MRKTLAWMAVVLAVGLTAGMNAEAKRLGGGKSAGMQRQSVTAPAQQAGTGATPGTPGQGTPAAGSTAAPAAPAAAAGAQRSWMGPLAGIAAGLGIAALASHFGLGGALASMLSVALVAMAAMALVAFLLRKRAAASGGALAGAYGGTPPATPGVFRAPGAVQDVHFRPSSAAGSGGGLIGSHLEPAGQAATAAAAVGHIPAGFDTAGFERTARDQFMALQAANDARDMDRLRDYLSPEMFGVVRAEIAERGEAVQHTEVFGLTAQVVDVAEEAERYVVSVRFRGSIREQAGAVPDDLDEVWHLSKARQGFGGWMIAGIQQTA</sequence>
<accession>A0ABR9SF62</accession>
<evidence type="ECO:0000256" key="1">
    <source>
        <dbReference type="SAM" id="MobiDB-lite"/>
    </source>
</evidence>
<dbReference type="InterPro" id="IPR007379">
    <property type="entry name" value="Tim44-like_dom"/>
</dbReference>
<dbReference type="RefSeq" id="WP_193780547.1">
    <property type="nucleotide sequence ID" value="NZ_JADDOJ010000036.1"/>
</dbReference>
<evidence type="ECO:0000256" key="3">
    <source>
        <dbReference type="SAM" id="SignalP"/>
    </source>
</evidence>
<keyword evidence="2" id="KW-0472">Membrane</keyword>
<dbReference type="Pfam" id="PF04280">
    <property type="entry name" value="Tim44"/>
    <property type="match status" value="1"/>
</dbReference>
<feature type="region of interest" description="Disordered" evidence="1">
    <location>
        <begin position="28"/>
        <end position="68"/>
    </location>
</feature>
<feature type="domain" description="Tim44-like" evidence="4">
    <location>
        <begin position="189"/>
        <end position="320"/>
    </location>
</feature>
<keyword evidence="3" id="KW-0732">Signal</keyword>
<feature type="compositionally biased region" description="Low complexity" evidence="1">
    <location>
        <begin position="41"/>
        <end position="68"/>
    </location>
</feature>
<feature type="chain" id="PRO_5046423335" evidence="3">
    <location>
        <begin position="25"/>
        <end position="322"/>
    </location>
</feature>
<organism evidence="5 6">
    <name type="scientific">Ramlibacter aquaticus</name>
    <dbReference type="NCBI Taxonomy" id="2780094"/>
    <lineage>
        <taxon>Bacteria</taxon>
        <taxon>Pseudomonadati</taxon>
        <taxon>Pseudomonadota</taxon>
        <taxon>Betaproteobacteria</taxon>
        <taxon>Burkholderiales</taxon>
        <taxon>Comamonadaceae</taxon>
        <taxon>Ramlibacter</taxon>
    </lineage>
</organism>
<dbReference type="Proteomes" id="UP000715965">
    <property type="component" value="Unassembled WGS sequence"/>
</dbReference>
<name>A0ABR9SF62_9BURK</name>